<protein>
    <submittedName>
        <fullName evidence="1">Uncharacterized protein</fullName>
    </submittedName>
</protein>
<dbReference type="Proteomes" id="UP000023152">
    <property type="component" value="Unassembled WGS sequence"/>
</dbReference>
<dbReference type="AlphaFoldDB" id="X6L8I7"/>
<organism evidence="1 2">
    <name type="scientific">Reticulomyxa filosa</name>
    <dbReference type="NCBI Taxonomy" id="46433"/>
    <lineage>
        <taxon>Eukaryota</taxon>
        <taxon>Sar</taxon>
        <taxon>Rhizaria</taxon>
        <taxon>Retaria</taxon>
        <taxon>Foraminifera</taxon>
        <taxon>Monothalamids</taxon>
        <taxon>Reticulomyxidae</taxon>
        <taxon>Reticulomyxa</taxon>
    </lineage>
</organism>
<reference evidence="1 2" key="1">
    <citation type="journal article" date="2013" name="Curr. Biol.">
        <title>The Genome of the Foraminiferan Reticulomyxa filosa.</title>
        <authorList>
            <person name="Glockner G."/>
            <person name="Hulsmann N."/>
            <person name="Schleicher M."/>
            <person name="Noegel A.A."/>
            <person name="Eichinger L."/>
            <person name="Gallinger C."/>
            <person name="Pawlowski J."/>
            <person name="Sierra R."/>
            <person name="Euteneuer U."/>
            <person name="Pillet L."/>
            <person name="Moustafa A."/>
            <person name="Platzer M."/>
            <person name="Groth M."/>
            <person name="Szafranski K."/>
            <person name="Schliwa M."/>
        </authorList>
    </citation>
    <scope>NUCLEOTIDE SEQUENCE [LARGE SCALE GENOMIC DNA]</scope>
</reference>
<feature type="non-terminal residue" evidence="1">
    <location>
        <position position="138"/>
    </location>
</feature>
<keyword evidence="2" id="KW-1185">Reference proteome</keyword>
<sequence>RGNSEMGLKILETVQSDLSQSVLLLQKIEKVISKSQGGIWFFQDNPKQKRQKFEARLQQAIKDTLEWKLIFIEDQSTSKCKIETAIDITQKLQLIANKNVLEISKEKSITERISKTKEIICQIVKWAQNVKDLFAEIM</sequence>
<evidence type="ECO:0000313" key="2">
    <source>
        <dbReference type="Proteomes" id="UP000023152"/>
    </source>
</evidence>
<comment type="caution">
    <text evidence="1">The sequence shown here is derived from an EMBL/GenBank/DDBJ whole genome shotgun (WGS) entry which is preliminary data.</text>
</comment>
<accession>X6L8I7</accession>
<dbReference type="EMBL" id="ASPP01048503">
    <property type="protein sequence ID" value="ETN97825.1"/>
    <property type="molecule type" value="Genomic_DNA"/>
</dbReference>
<proteinExistence type="predicted"/>
<feature type="non-terminal residue" evidence="1">
    <location>
        <position position="1"/>
    </location>
</feature>
<gene>
    <name evidence="1" type="ORF">RFI_39701</name>
</gene>
<name>X6L8I7_RETFI</name>
<evidence type="ECO:0000313" key="1">
    <source>
        <dbReference type="EMBL" id="ETN97825.1"/>
    </source>
</evidence>